<gene>
    <name evidence="8" type="primary">citA</name>
    <name evidence="8" type="ORF">J43TS3_09270</name>
</gene>
<reference evidence="8" key="1">
    <citation type="submission" date="2021-03" db="EMBL/GenBank/DDBJ databases">
        <title>Antimicrobial resistance genes in bacteria isolated from Japanese honey, and their potential for conferring macrolide and lincosamide resistance in the American foulbrood pathogen Paenibacillus larvae.</title>
        <authorList>
            <person name="Okamoto M."/>
            <person name="Kumagai M."/>
            <person name="Kanamori H."/>
            <person name="Takamatsu D."/>
        </authorList>
    </citation>
    <scope>NUCLEOTIDE SEQUENCE</scope>
    <source>
        <strain evidence="8">J43TS3</strain>
    </source>
</reference>
<evidence type="ECO:0000256" key="1">
    <source>
        <dbReference type="ARBA" id="ARBA00005163"/>
    </source>
</evidence>
<dbReference type="EMBL" id="BORP01000001">
    <property type="protein sequence ID" value="GIO26316.1"/>
    <property type="molecule type" value="Genomic_DNA"/>
</dbReference>
<comment type="similarity">
    <text evidence="2 5 7">Belongs to the citrate synthase family.</text>
</comment>
<dbReference type="PIRSF" id="PIRSF001369">
    <property type="entry name" value="Citrate_synth"/>
    <property type="match status" value="1"/>
</dbReference>
<proteinExistence type="inferred from homology"/>
<feature type="active site" evidence="6">
    <location>
        <position position="249"/>
    </location>
</feature>
<dbReference type="RefSeq" id="WP_212919793.1">
    <property type="nucleotide sequence ID" value="NZ_BORP01000001.1"/>
</dbReference>
<dbReference type="Pfam" id="PF00285">
    <property type="entry name" value="Citrate_synt"/>
    <property type="match status" value="1"/>
</dbReference>
<dbReference type="PROSITE" id="PS00480">
    <property type="entry name" value="CITRATE_SYNTHASE"/>
    <property type="match status" value="1"/>
</dbReference>
<dbReference type="InterPro" id="IPR019810">
    <property type="entry name" value="Citrate_synthase_AS"/>
</dbReference>
<dbReference type="Gene3D" id="1.10.580.10">
    <property type="entry name" value="Citrate Synthase, domain 1"/>
    <property type="match status" value="1"/>
</dbReference>
<dbReference type="InterPro" id="IPR016142">
    <property type="entry name" value="Citrate_synth-like_lrg_a-sub"/>
</dbReference>
<keyword evidence="9" id="KW-1185">Reference proteome</keyword>
<dbReference type="PRINTS" id="PR00143">
    <property type="entry name" value="CITRTSNTHASE"/>
</dbReference>
<dbReference type="GO" id="GO:0005975">
    <property type="term" value="P:carbohydrate metabolic process"/>
    <property type="evidence" value="ECO:0007669"/>
    <property type="project" value="TreeGrafter"/>
</dbReference>
<comment type="catalytic activity">
    <reaction evidence="4">
        <text>oxaloacetate + acetyl-CoA + H2O = citrate + CoA + H(+)</text>
        <dbReference type="Rhea" id="RHEA:16845"/>
        <dbReference type="ChEBI" id="CHEBI:15377"/>
        <dbReference type="ChEBI" id="CHEBI:15378"/>
        <dbReference type="ChEBI" id="CHEBI:16452"/>
        <dbReference type="ChEBI" id="CHEBI:16947"/>
        <dbReference type="ChEBI" id="CHEBI:57287"/>
        <dbReference type="ChEBI" id="CHEBI:57288"/>
        <dbReference type="EC" id="2.3.3.16"/>
    </reaction>
</comment>
<dbReference type="Gene3D" id="1.10.230.10">
    <property type="entry name" value="Cytochrome P450-Terp, domain 2"/>
    <property type="match status" value="1"/>
</dbReference>
<keyword evidence="3 5" id="KW-0808">Transferase</keyword>
<dbReference type="GO" id="GO:0036440">
    <property type="term" value="F:citrate synthase activity"/>
    <property type="evidence" value="ECO:0007669"/>
    <property type="project" value="UniProtKB-EC"/>
</dbReference>
<evidence type="ECO:0000256" key="5">
    <source>
        <dbReference type="PIRNR" id="PIRNR001369"/>
    </source>
</evidence>
<dbReference type="PANTHER" id="PTHR11739">
    <property type="entry name" value="CITRATE SYNTHASE"/>
    <property type="match status" value="1"/>
</dbReference>
<feature type="active site" evidence="6">
    <location>
        <position position="304"/>
    </location>
</feature>
<evidence type="ECO:0000313" key="8">
    <source>
        <dbReference type="EMBL" id="GIO26316.1"/>
    </source>
</evidence>
<name>A0A919X5J7_9BACI</name>
<dbReference type="Proteomes" id="UP000676917">
    <property type="component" value="Unassembled WGS sequence"/>
</dbReference>
<dbReference type="InterPro" id="IPR036969">
    <property type="entry name" value="Citrate_synthase_sf"/>
</dbReference>
<organism evidence="8 9">
    <name type="scientific">Ornithinibacillus bavariensis</name>
    <dbReference type="NCBI Taxonomy" id="545502"/>
    <lineage>
        <taxon>Bacteria</taxon>
        <taxon>Bacillati</taxon>
        <taxon>Bacillota</taxon>
        <taxon>Bacilli</taxon>
        <taxon>Bacillales</taxon>
        <taxon>Bacillaceae</taxon>
        <taxon>Ornithinibacillus</taxon>
    </lineage>
</organism>
<dbReference type="SUPFAM" id="SSF48256">
    <property type="entry name" value="Citrate synthase"/>
    <property type="match status" value="1"/>
</dbReference>
<evidence type="ECO:0000256" key="7">
    <source>
        <dbReference type="RuleBase" id="RU003406"/>
    </source>
</evidence>
<evidence type="ECO:0000256" key="3">
    <source>
        <dbReference type="ARBA" id="ARBA00022679"/>
    </source>
</evidence>
<dbReference type="AlphaFoldDB" id="A0A919X5J7"/>
<evidence type="ECO:0000313" key="9">
    <source>
        <dbReference type="Proteomes" id="UP000676917"/>
    </source>
</evidence>
<dbReference type="PANTHER" id="PTHR11739:SF4">
    <property type="entry name" value="CITRATE SYNTHASE, PEROXISOMAL"/>
    <property type="match status" value="1"/>
</dbReference>
<dbReference type="InterPro" id="IPR024176">
    <property type="entry name" value="Citrate_synthase_bac-typ"/>
</dbReference>
<dbReference type="GO" id="GO:0006099">
    <property type="term" value="P:tricarboxylic acid cycle"/>
    <property type="evidence" value="ECO:0007669"/>
    <property type="project" value="InterPro"/>
</dbReference>
<evidence type="ECO:0000256" key="6">
    <source>
        <dbReference type="PIRSR" id="PIRSR001369-1"/>
    </source>
</evidence>
<comment type="caution">
    <text evidence="8">The sequence shown here is derived from an EMBL/GenBank/DDBJ whole genome shotgun (WGS) entry which is preliminary data.</text>
</comment>
<comment type="pathway">
    <text evidence="1">Carbohydrate metabolism; tricarboxylic acid cycle.</text>
</comment>
<dbReference type="GO" id="GO:0005829">
    <property type="term" value="C:cytosol"/>
    <property type="evidence" value="ECO:0007669"/>
    <property type="project" value="TreeGrafter"/>
</dbReference>
<dbReference type="InterPro" id="IPR016143">
    <property type="entry name" value="Citrate_synth-like_sm_a-sub"/>
</dbReference>
<evidence type="ECO:0000256" key="2">
    <source>
        <dbReference type="ARBA" id="ARBA00010566"/>
    </source>
</evidence>
<evidence type="ECO:0000256" key="4">
    <source>
        <dbReference type="ARBA" id="ARBA00049288"/>
    </source>
</evidence>
<sequence length="356" mass="40810">MFQPGLKNVTAVQTKLSNIDGDQGRLSYRGKEIQQLVEGYSFEEVAYFLLYEEFPDPITKEEFESKLKDYRSLPDYMERILLELPIDMEIMDVLRTLISSHHIKHGVEIEESALRLIAVIPTIISYQYRRMNHLPFLKPDKSLNHVENLIYMLNEETNHIHAKILETYLILTMEHGLNASTFAARVTISTESDLVSAITSAIGTMKGPLHGGAPSGVIELLEEIETKDNICEIIHKKLRNKERIMGFGHRVYKTIDPRAEALKYTISQLDQLPEWVELAFETELKTIEILKEVKPNQNLYTNVEYYAAAIMKALNINPMLFTAIFSSSRIVGWCAHAIEQMSNNTIFRPNAMYIGK</sequence>
<dbReference type="InterPro" id="IPR002020">
    <property type="entry name" value="Citrate_synthase"/>
</dbReference>
<protein>
    <recommendedName>
        <fullName evidence="5">Citrate synthase</fullName>
    </recommendedName>
</protein>
<accession>A0A919X5J7</accession>